<dbReference type="NCBIfam" id="TIGR02396">
    <property type="entry name" value="diverge_rpsU"/>
    <property type="match status" value="1"/>
</dbReference>
<dbReference type="EMBL" id="QWGP01000001">
    <property type="protein sequence ID" value="RHZ98733.1"/>
    <property type="molecule type" value="Genomic_DNA"/>
</dbReference>
<comment type="pathway">
    <text evidence="1">Cofactor biosynthesis; ubiquinone biosynthesis.</text>
</comment>
<dbReference type="GeneID" id="3718081"/>
<evidence type="ECO:0000256" key="1">
    <source>
        <dbReference type="ARBA" id="ARBA00004749"/>
    </source>
</evidence>
<reference evidence="8 9" key="1">
    <citation type="submission" date="2018-08" db="EMBL/GenBank/DDBJ databases">
        <title>Draft genome sequence of Rhodobacter sphaeroides FY.</title>
        <authorList>
            <person name="Rayyan A."/>
            <person name="Meyer T.E."/>
            <person name="Kyndt J.A."/>
        </authorList>
    </citation>
    <scope>NUCLEOTIDE SEQUENCE [LARGE SCALE GENOMIC DNA]</scope>
    <source>
        <strain evidence="8 9">FY</strain>
    </source>
</reference>
<organism evidence="8 9">
    <name type="scientific">Cereibacter sphaeroides</name>
    <name type="common">Rhodobacter sphaeroides</name>
    <dbReference type="NCBI Taxonomy" id="1063"/>
    <lineage>
        <taxon>Bacteria</taxon>
        <taxon>Pseudomonadati</taxon>
        <taxon>Pseudomonadota</taxon>
        <taxon>Alphaproteobacteria</taxon>
        <taxon>Rhodobacterales</taxon>
        <taxon>Paracoccaceae</taxon>
        <taxon>Cereibacter</taxon>
    </lineage>
</organism>
<evidence type="ECO:0000256" key="6">
    <source>
        <dbReference type="ARBA" id="ARBA00058104"/>
    </source>
</evidence>
<evidence type="ECO:0000313" key="8">
    <source>
        <dbReference type="EMBL" id="RHZ98733.1"/>
    </source>
</evidence>
<keyword evidence="4" id="KW-0809">Transit peptide</keyword>
<dbReference type="PANTHER" id="PTHR21427:SF19">
    <property type="entry name" value="UBIQUINONE BIOSYNTHESIS PROTEIN COQ9, MITOCHONDRIAL"/>
    <property type="match status" value="1"/>
</dbReference>
<dbReference type="InterPro" id="IPR013718">
    <property type="entry name" value="COQ9_C"/>
</dbReference>
<dbReference type="InterPro" id="IPR009057">
    <property type="entry name" value="Homeodomain-like_sf"/>
</dbReference>
<comment type="caution">
    <text evidence="8">The sequence shown here is derived from an EMBL/GenBank/DDBJ whole genome shotgun (WGS) entry which is preliminary data.</text>
</comment>
<comment type="similarity">
    <text evidence="2">Belongs to the COQ9 family.</text>
</comment>
<sequence length="230" mass="25603">MDTRDGNEKTRDAILDAAVMHVPFDGWSETTLRAAIRDSGVAPGLARALFPRGGVDLALAYHRRGDERMLEKAAAADLGALRYSERVAALIRFRLEAVEDKELVRRGSTLFSLPQHAGDGARALWGTADRIWTALGDSSRDLNWYTKRATLSAVYAATVLYWLGDDTPGHYATWEFLDRRIADVLRFEKMKTEAQRNPLLRAVTAGPRMVMRRVHAPAPPADVPGRSSRF</sequence>
<dbReference type="InterPro" id="IPR012762">
    <property type="entry name" value="Ubiq_biosynth_COQ9"/>
</dbReference>
<dbReference type="AlphaFoldDB" id="A0AAX1URQ6"/>
<dbReference type="GO" id="GO:0006744">
    <property type="term" value="P:ubiquinone biosynthetic process"/>
    <property type="evidence" value="ECO:0007669"/>
    <property type="project" value="UniProtKB-KW"/>
</dbReference>
<keyword evidence="3" id="KW-0831">Ubiquinone biosynthesis</keyword>
<evidence type="ECO:0000256" key="5">
    <source>
        <dbReference type="ARBA" id="ARBA00023121"/>
    </source>
</evidence>
<dbReference type="PANTHER" id="PTHR21427">
    <property type="entry name" value="UBIQUINONE BIOSYNTHESIS PROTEIN COQ9, MITOCHONDRIAL"/>
    <property type="match status" value="1"/>
</dbReference>
<proteinExistence type="inferred from homology"/>
<dbReference type="Pfam" id="PF08511">
    <property type="entry name" value="COQ9"/>
    <property type="match status" value="1"/>
</dbReference>
<evidence type="ECO:0000256" key="4">
    <source>
        <dbReference type="ARBA" id="ARBA00022946"/>
    </source>
</evidence>
<dbReference type="GO" id="GO:0008289">
    <property type="term" value="F:lipid binding"/>
    <property type="evidence" value="ECO:0007669"/>
    <property type="project" value="UniProtKB-KW"/>
</dbReference>
<evidence type="ECO:0000259" key="7">
    <source>
        <dbReference type="Pfam" id="PF08511"/>
    </source>
</evidence>
<evidence type="ECO:0000313" key="9">
    <source>
        <dbReference type="Proteomes" id="UP000266305"/>
    </source>
</evidence>
<feature type="domain" description="COQ9 C-terminal" evidence="7">
    <location>
        <begin position="119"/>
        <end position="188"/>
    </location>
</feature>
<comment type="function">
    <text evidence="6">Membrane-associated protein that warps the membrane surface to access and bind aromatic isoprenes with high specificity, including ubiquinone (CoQ) isoprene intermediates and presents them directly to COQ7, therefore facilitating the COQ7-mediated hydroxylase step. Participates in the biosynthesis of coenzyme Q, also named ubiquinone, an essential lipid-soluble electron transporter for aerobic cellular respiration.</text>
</comment>
<keyword evidence="5" id="KW-0446">Lipid-binding</keyword>
<dbReference type="RefSeq" id="WP_002720899.1">
    <property type="nucleotide sequence ID" value="NZ_BJXO01000002.1"/>
</dbReference>
<protein>
    <submittedName>
        <fullName evidence="8">COQ9 family protein</fullName>
    </submittedName>
</protein>
<dbReference type="SUPFAM" id="SSF46689">
    <property type="entry name" value="Homeodomain-like"/>
    <property type="match status" value="1"/>
</dbReference>
<evidence type="ECO:0000256" key="3">
    <source>
        <dbReference type="ARBA" id="ARBA00022688"/>
    </source>
</evidence>
<evidence type="ECO:0000256" key="2">
    <source>
        <dbReference type="ARBA" id="ARBA00010766"/>
    </source>
</evidence>
<dbReference type="Gene3D" id="1.10.357.10">
    <property type="entry name" value="Tetracycline Repressor, domain 2"/>
    <property type="match status" value="1"/>
</dbReference>
<dbReference type="Proteomes" id="UP000266305">
    <property type="component" value="Unassembled WGS sequence"/>
</dbReference>
<gene>
    <name evidence="8" type="ORF">D1114_01200</name>
</gene>
<accession>A0AAX1URQ6</accession>
<name>A0AAX1URQ6_CERSP</name>